<name>A0ABV5KDX1_9ACTN</name>
<evidence type="ECO:0000313" key="3">
    <source>
        <dbReference type="Proteomes" id="UP001589750"/>
    </source>
</evidence>
<dbReference type="EMBL" id="JBHMDG010000026">
    <property type="protein sequence ID" value="MFB9314941.1"/>
    <property type="molecule type" value="Genomic_DNA"/>
</dbReference>
<proteinExistence type="predicted"/>
<evidence type="ECO:0000313" key="2">
    <source>
        <dbReference type="EMBL" id="MFB9314941.1"/>
    </source>
</evidence>
<dbReference type="RefSeq" id="WP_140010063.1">
    <property type="nucleotide sequence ID" value="NZ_JBHMDG010000026.1"/>
</dbReference>
<keyword evidence="1" id="KW-1133">Transmembrane helix</keyword>
<reference evidence="2 3" key="1">
    <citation type="submission" date="2024-09" db="EMBL/GenBank/DDBJ databases">
        <authorList>
            <person name="Sun Q."/>
            <person name="Mori K."/>
        </authorList>
    </citation>
    <scope>NUCLEOTIDE SEQUENCE [LARGE SCALE GENOMIC DNA]</scope>
    <source>
        <strain evidence="2 3">JCM 9626</strain>
    </source>
</reference>
<gene>
    <name evidence="2" type="ORF">ACFFRI_17920</name>
</gene>
<evidence type="ECO:0008006" key="4">
    <source>
        <dbReference type="Google" id="ProtNLM"/>
    </source>
</evidence>
<organism evidence="2 3">
    <name type="scientific">Nocardioides plantarum</name>
    <dbReference type="NCBI Taxonomy" id="29299"/>
    <lineage>
        <taxon>Bacteria</taxon>
        <taxon>Bacillati</taxon>
        <taxon>Actinomycetota</taxon>
        <taxon>Actinomycetes</taxon>
        <taxon>Propionibacteriales</taxon>
        <taxon>Nocardioidaceae</taxon>
        <taxon>Nocardioides</taxon>
    </lineage>
</organism>
<accession>A0ABV5KDX1</accession>
<keyword evidence="1" id="KW-0472">Membrane</keyword>
<feature type="transmembrane region" description="Helical" evidence="1">
    <location>
        <begin position="95"/>
        <end position="115"/>
    </location>
</feature>
<keyword evidence="3" id="KW-1185">Reference proteome</keyword>
<feature type="transmembrane region" description="Helical" evidence="1">
    <location>
        <begin position="122"/>
        <end position="142"/>
    </location>
</feature>
<comment type="caution">
    <text evidence="2">The sequence shown here is derived from an EMBL/GenBank/DDBJ whole genome shotgun (WGS) entry which is preliminary data.</text>
</comment>
<keyword evidence="1" id="KW-0812">Transmembrane</keyword>
<evidence type="ECO:0000256" key="1">
    <source>
        <dbReference type="SAM" id="Phobius"/>
    </source>
</evidence>
<feature type="transmembrane region" description="Helical" evidence="1">
    <location>
        <begin position="70"/>
        <end position="89"/>
    </location>
</feature>
<sequence>MTEPTTLTRATRPTRPVALTRVTRGVWLLVLLGAALTVLAVLLDDEIIRSTRAGTVSADDTRVPPSFTPVVIVLDVVVSSLVLVLLAFVRGAHNWARHCLALAMVLLAVATAAVLRTAPPVAFVPPIVVFLVLLAVLVHLLYRPALTAYVTPRLE</sequence>
<dbReference type="Proteomes" id="UP001589750">
    <property type="component" value="Unassembled WGS sequence"/>
</dbReference>
<feature type="transmembrane region" description="Helical" evidence="1">
    <location>
        <begin position="25"/>
        <end position="43"/>
    </location>
</feature>
<protein>
    <recommendedName>
        <fullName evidence="4">Integral membrane protein</fullName>
    </recommendedName>
</protein>